<feature type="region of interest" description="Disordered" evidence="1">
    <location>
        <begin position="623"/>
        <end position="719"/>
    </location>
</feature>
<feature type="region of interest" description="Disordered" evidence="1">
    <location>
        <begin position="457"/>
        <end position="593"/>
    </location>
</feature>
<feature type="region of interest" description="Disordered" evidence="1">
    <location>
        <begin position="179"/>
        <end position="286"/>
    </location>
</feature>
<feature type="compositionally biased region" description="Acidic residues" evidence="1">
    <location>
        <begin position="221"/>
        <end position="238"/>
    </location>
</feature>
<feature type="compositionally biased region" description="Basic and acidic residues" evidence="1">
    <location>
        <begin position="582"/>
        <end position="593"/>
    </location>
</feature>
<dbReference type="Proteomes" id="UP000070412">
    <property type="component" value="Unassembled WGS sequence"/>
</dbReference>
<sequence>MDYLHFFSRKYCRFDSKISTSSFLFDDSLSMIKMFKITILMILIGANSIANGDINRIKSTKILSTSSTSRSKTTTTTTVAPKLFMKSFDSILKQSNSDRLDPAATALKHSLYESLKPIDFSKQSINESTSSLLSSPSSSSPIATSTVYFHQFHPQEQPLMINLTSDHNLTSSETRNQFDQLYDPWNPNDYESGRDGGDSGSGSANHYPPVPMDVVHNNNENDGDVNDVDEDDDDDLDNDDRQPSNEQPPSEDGTEQEGNGDSDFDIPWSGDEDGYGESDFDQENSASINIPKIEKLKGCKTVYKEIKHNISPDDGFKSYDFDLFRRRKRSANKSIDPDRSTKSKKGSYYITRECHFTDKNDDHRGENFRDKKIASPLDRVKKSKEINSKKDGMNGSKTDESRFIPINARLSNFDQVNHFEHGWIFDDGGGFLPSSPPIPSNVPSSMHHHRYSTSLSAYPHHDNYHPPRSIHSHSDPFDDGDGDDEEYDDPIDHRSHSDRYSHDPHHHHHHQHHHHHPPSHHSHGRDDYYNHPKDDPPFQQSYHHRMESKSPKSKNLKRYSKGYNYYQRKSSDPGKRMNRFTSVEDYKPGKENERRKRWNLYASEYDQKKDNDPERSIRKSMVLANDDDDIDFDGGGGGGGGGEGSSDDGGNDDGDDYSVRYGGGNFDSYEDSYDSKKDNDGRGNGGHDGGGNDDHYSEGGGGDSYDYDGDDGDGGSYDY</sequence>
<evidence type="ECO:0000256" key="1">
    <source>
        <dbReference type="SAM" id="MobiDB-lite"/>
    </source>
</evidence>
<feature type="compositionally biased region" description="Acidic residues" evidence="1">
    <location>
        <begin position="252"/>
        <end position="282"/>
    </location>
</feature>
<evidence type="ECO:0000313" key="2">
    <source>
        <dbReference type="EMBL" id="KAF7489124.1"/>
    </source>
</evidence>
<feature type="compositionally biased region" description="Gly residues" evidence="1">
    <location>
        <begin position="633"/>
        <end position="644"/>
    </location>
</feature>
<feature type="compositionally biased region" description="Basic residues" evidence="1">
    <location>
        <begin position="504"/>
        <end position="523"/>
    </location>
</feature>
<gene>
    <name evidence="2" type="ORF">SSS_5071</name>
</gene>
<organism evidence="2">
    <name type="scientific">Sarcoptes scabiei</name>
    <name type="common">Itch mite</name>
    <name type="synonym">Acarus scabiei</name>
    <dbReference type="NCBI Taxonomy" id="52283"/>
    <lineage>
        <taxon>Eukaryota</taxon>
        <taxon>Metazoa</taxon>
        <taxon>Ecdysozoa</taxon>
        <taxon>Arthropoda</taxon>
        <taxon>Chelicerata</taxon>
        <taxon>Arachnida</taxon>
        <taxon>Acari</taxon>
        <taxon>Acariformes</taxon>
        <taxon>Sarcoptiformes</taxon>
        <taxon>Astigmata</taxon>
        <taxon>Psoroptidia</taxon>
        <taxon>Sarcoptoidea</taxon>
        <taxon>Sarcoptidae</taxon>
        <taxon>Sarcoptinae</taxon>
        <taxon>Sarcoptes</taxon>
    </lineage>
</organism>
<evidence type="ECO:0000313" key="3">
    <source>
        <dbReference type="EnsemblMetazoa" id="KAF7489124.1"/>
    </source>
</evidence>
<dbReference type="EMBL" id="WVUK01000065">
    <property type="protein sequence ID" value="KAF7489124.1"/>
    <property type="molecule type" value="Genomic_DNA"/>
</dbReference>
<reference evidence="2" key="2">
    <citation type="submission" date="2020-01" db="EMBL/GenBank/DDBJ databases">
        <authorList>
            <person name="Korhonen P.K.K."/>
            <person name="Guangxu M.G."/>
            <person name="Wang T.W."/>
            <person name="Stroehlein A.J.S."/>
            <person name="Young N.D."/>
            <person name="Ang C.-S.A."/>
            <person name="Fernando D.W.F."/>
            <person name="Lu H.L."/>
            <person name="Taylor S.T."/>
            <person name="Ehtesham M.E.M."/>
            <person name="Najaraj S.H.N."/>
            <person name="Harsha G.H.G."/>
            <person name="Madugundu A.M."/>
            <person name="Renuse S.R."/>
            <person name="Holt D.H."/>
            <person name="Pandey A.P."/>
            <person name="Papenfuss A.P."/>
            <person name="Gasser R.B.G."/>
            <person name="Fischer K.F."/>
        </authorList>
    </citation>
    <scope>NUCLEOTIDE SEQUENCE</scope>
    <source>
        <strain evidence="2">SSS_KF_BRIS2020</strain>
    </source>
</reference>
<feature type="compositionally biased region" description="Acidic residues" evidence="1">
    <location>
        <begin position="645"/>
        <end position="656"/>
    </location>
</feature>
<dbReference type="EnsemblMetazoa" id="SSS_5071s_mrna">
    <property type="protein sequence ID" value="KAF7489124.1"/>
    <property type="gene ID" value="SSS_5071"/>
</dbReference>
<feature type="compositionally biased region" description="Basic and acidic residues" evidence="1">
    <location>
        <begin position="490"/>
        <end position="503"/>
    </location>
</feature>
<dbReference type="OrthoDB" id="10560965at2759"/>
<feature type="compositionally biased region" description="Basic and acidic residues" evidence="1">
    <location>
        <begin position="524"/>
        <end position="536"/>
    </location>
</feature>
<evidence type="ECO:0000313" key="4">
    <source>
        <dbReference type="Proteomes" id="UP000070412"/>
    </source>
</evidence>
<keyword evidence="4" id="KW-1185">Reference proteome</keyword>
<name>A0A834R3R8_SARSC</name>
<accession>A0A834R3R8</accession>
<feature type="compositionally biased region" description="Acidic residues" evidence="1">
    <location>
        <begin position="477"/>
        <end position="489"/>
    </location>
</feature>
<reference evidence="3" key="3">
    <citation type="submission" date="2022-06" db="UniProtKB">
        <authorList>
            <consortium name="EnsemblMetazoa"/>
        </authorList>
    </citation>
    <scope>IDENTIFICATION</scope>
</reference>
<dbReference type="AlphaFoldDB" id="A0A834R3R8"/>
<feature type="compositionally biased region" description="Basic residues" evidence="1">
    <location>
        <begin position="551"/>
        <end position="560"/>
    </location>
</feature>
<protein>
    <submittedName>
        <fullName evidence="2 3">Uncharacterized protein</fullName>
    </submittedName>
</protein>
<proteinExistence type="predicted"/>
<reference evidence="4" key="1">
    <citation type="journal article" date="2020" name="PLoS Negl. Trop. Dis.">
        <title>High-quality nuclear genome for Sarcoptes scabiei-A critical resource for a neglected parasite.</title>
        <authorList>
            <person name="Korhonen P.K."/>
            <person name="Gasser R.B."/>
            <person name="Ma G."/>
            <person name="Wang T."/>
            <person name="Stroehlein A.J."/>
            <person name="Young N.D."/>
            <person name="Ang C.S."/>
            <person name="Fernando D.D."/>
            <person name="Lu H.C."/>
            <person name="Taylor S."/>
            <person name="Reynolds S.L."/>
            <person name="Mofiz E."/>
            <person name="Najaraj S.H."/>
            <person name="Gowda H."/>
            <person name="Madugundu A."/>
            <person name="Renuse S."/>
            <person name="Holt D."/>
            <person name="Pandey A."/>
            <person name="Papenfuss A.T."/>
            <person name="Fischer K."/>
        </authorList>
    </citation>
    <scope>NUCLEOTIDE SEQUENCE [LARGE SCALE GENOMIC DNA]</scope>
</reference>